<accession>A0A1W2BZR1</accession>
<feature type="domain" description="Endonuclease/exonuclease/phosphatase" evidence="1">
    <location>
        <begin position="38"/>
        <end position="261"/>
    </location>
</feature>
<evidence type="ECO:0000259" key="1">
    <source>
        <dbReference type="Pfam" id="PF03372"/>
    </source>
</evidence>
<reference evidence="2 3" key="1">
    <citation type="submission" date="2017-04" db="EMBL/GenBank/DDBJ databases">
        <authorList>
            <person name="Afonso C.L."/>
            <person name="Miller P.J."/>
            <person name="Scott M.A."/>
            <person name="Spackman E."/>
            <person name="Goraichik I."/>
            <person name="Dimitrov K.M."/>
            <person name="Suarez D.L."/>
            <person name="Swayne D.E."/>
        </authorList>
    </citation>
    <scope>NUCLEOTIDE SEQUENCE [LARGE SCALE GENOMIC DNA]</scope>
    <source>
        <strain evidence="2 3">DSM 19625</strain>
    </source>
</reference>
<keyword evidence="2" id="KW-0540">Nuclease</keyword>
<dbReference type="STRING" id="475255.SAMN04488101_1036"/>
<dbReference type="OrthoDB" id="5447300at2"/>
<protein>
    <submittedName>
        <fullName evidence="2">Metal-dependent hydrolase, endonuclease/exonuclease/phosphatase family</fullName>
    </submittedName>
</protein>
<evidence type="ECO:0000313" key="2">
    <source>
        <dbReference type="EMBL" id="SMC78443.1"/>
    </source>
</evidence>
<dbReference type="GO" id="GO:0006506">
    <property type="term" value="P:GPI anchor biosynthetic process"/>
    <property type="evidence" value="ECO:0007669"/>
    <property type="project" value="TreeGrafter"/>
</dbReference>
<dbReference type="PROSITE" id="PS51257">
    <property type="entry name" value="PROKAR_LIPOPROTEIN"/>
    <property type="match status" value="1"/>
</dbReference>
<dbReference type="GO" id="GO:0016020">
    <property type="term" value="C:membrane"/>
    <property type="evidence" value="ECO:0007669"/>
    <property type="project" value="GOC"/>
</dbReference>
<dbReference type="AlphaFoldDB" id="A0A1W2BZR1"/>
<proteinExistence type="predicted"/>
<gene>
    <name evidence="2" type="ORF">SAMN04488101_1036</name>
</gene>
<dbReference type="Gene3D" id="3.60.10.10">
    <property type="entry name" value="Endonuclease/exonuclease/phosphatase"/>
    <property type="match status" value="1"/>
</dbReference>
<dbReference type="EMBL" id="FWYB01000003">
    <property type="protein sequence ID" value="SMC78443.1"/>
    <property type="molecule type" value="Genomic_DNA"/>
</dbReference>
<dbReference type="InterPro" id="IPR005135">
    <property type="entry name" value="Endo/exonuclease/phosphatase"/>
</dbReference>
<dbReference type="InterPro" id="IPR051916">
    <property type="entry name" value="GPI-anchor_lipid_remodeler"/>
</dbReference>
<sequence>MKNLFCFITAGCLLLLSCSEKKHIAKPGGKDLETIKIMSYNVHHCNPPAKPDVIDLNAIAAVINTAKPDFVGLQEIDVNTTRSGKALNQAKELAAKTNMNYYFAKAIDYQGGAYGVAILCKYKLSDVQVYPLSSDPATNAEPRVLVTASVVLPSGKVIRFANTHLDATSNPTNRSMQMKEINAIALKESTPFIITGDFNAVPGSEVIMAMDQVFTRTCFTCGPTIPADKPVKCIDFIGFTTRKPLLVQAHEVISAPEQSDHLPVVAVLGLKP</sequence>
<dbReference type="PANTHER" id="PTHR14859:SF15">
    <property type="entry name" value="ENDONUCLEASE_EXONUCLEASE_PHOSPHATASE DOMAIN-CONTAINING PROTEIN"/>
    <property type="match status" value="1"/>
</dbReference>
<dbReference type="Proteomes" id="UP000192678">
    <property type="component" value="Unassembled WGS sequence"/>
</dbReference>
<name>A0A1W2BZR1_9SPHI</name>
<keyword evidence="2" id="KW-0269">Exonuclease</keyword>
<evidence type="ECO:0000313" key="3">
    <source>
        <dbReference type="Proteomes" id="UP000192678"/>
    </source>
</evidence>
<dbReference type="GO" id="GO:0004519">
    <property type="term" value="F:endonuclease activity"/>
    <property type="evidence" value="ECO:0007669"/>
    <property type="project" value="UniProtKB-KW"/>
</dbReference>
<organism evidence="2 3">
    <name type="scientific">Pedobacter nyackensis</name>
    <dbReference type="NCBI Taxonomy" id="475255"/>
    <lineage>
        <taxon>Bacteria</taxon>
        <taxon>Pseudomonadati</taxon>
        <taxon>Bacteroidota</taxon>
        <taxon>Sphingobacteriia</taxon>
        <taxon>Sphingobacteriales</taxon>
        <taxon>Sphingobacteriaceae</taxon>
        <taxon>Pedobacter</taxon>
    </lineage>
</organism>
<keyword evidence="2" id="KW-0255">Endonuclease</keyword>
<dbReference type="RefSeq" id="WP_144009431.1">
    <property type="nucleotide sequence ID" value="NZ_FWYB01000003.1"/>
</dbReference>
<keyword evidence="3" id="KW-1185">Reference proteome</keyword>
<keyword evidence="2" id="KW-0378">Hydrolase</keyword>
<dbReference type="SUPFAM" id="SSF56219">
    <property type="entry name" value="DNase I-like"/>
    <property type="match status" value="1"/>
</dbReference>
<dbReference type="InterPro" id="IPR036691">
    <property type="entry name" value="Endo/exonu/phosph_ase_sf"/>
</dbReference>
<dbReference type="GO" id="GO:0004527">
    <property type="term" value="F:exonuclease activity"/>
    <property type="evidence" value="ECO:0007669"/>
    <property type="project" value="UniProtKB-KW"/>
</dbReference>
<dbReference type="PANTHER" id="PTHR14859">
    <property type="entry name" value="CALCOFLUOR WHITE HYPERSENSITIVE PROTEIN PRECURSOR"/>
    <property type="match status" value="1"/>
</dbReference>
<dbReference type="Pfam" id="PF03372">
    <property type="entry name" value="Exo_endo_phos"/>
    <property type="match status" value="1"/>
</dbReference>